<proteinExistence type="predicted"/>
<feature type="compositionally biased region" description="Polar residues" evidence="1">
    <location>
        <begin position="34"/>
        <end position="51"/>
    </location>
</feature>
<protein>
    <submittedName>
        <fullName evidence="2">Uncharacterized protein</fullName>
    </submittedName>
</protein>
<dbReference type="Proteomes" id="UP001164746">
    <property type="component" value="Chromosome 10"/>
</dbReference>
<evidence type="ECO:0000313" key="2">
    <source>
        <dbReference type="EMBL" id="WAR17911.1"/>
    </source>
</evidence>
<feature type="region of interest" description="Disordered" evidence="1">
    <location>
        <begin position="64"/>
        <end position="89"/>
    </location>
</feature>
<evidence type="ECO:0000313" key="3">
    <source>
        <dbReference type="Proteomes" id="UP001164746"/>
    </source>
</evidence>
<keyword evidence="3" id="KW-1185">Reference proteome</keyword>
<gene>
    <name evidence="2" type="ORF">MAR_032505</name>
</gene>
<accession>A0ABY7FA96</accession>
<feature type="region of interest" description="Disordered" evidence="1">
    <location>
        <begin position="30"/>
        <end position="51"/>
    </location>
</feature>
<name>A0ABY7FA96_MYAAR</name>
<dbReference type="EMBL" id="CP111021">
    <property type="protein sequence ID" value="WAR17911.1"/>
    <property type="molecule type" value="Genomic_DNA"/>
</dbReference>
<organism evidence="2 3">
    <name type="scientific">Mya arenaria</name>
    <name type="common">Soft-shell clam</name>
    <dbReference type="NCBI Taxonomy" id="6604"/>
    <lineage>
        <taxon>Eukaryota</taxon>
        <taxon>Metazoa</taxon>
        <taxon>Spiralia</taxon>
        <taxon>Lophotrochozoa</taxon>
        <taxon>Mollusca</taxon>
        <taxon>Bivalvia</taxon>
        <taxon>Autobranchia</taxon>
        <taxon>Heteroconchia</taxon>
        <taxon>Euheterodonta</taxon>
        <taxon>Imparidentia</taxon>
        <taxon>Neoheterodontei</taxon>
        <taxon>Myida</taxon>
        <taxon>Myoidea</taxon>
        <taxon>Myidae</taxon>
        <taxon>Mya</taxon>
    </lineage>
</organism>
<sequence>MFINSKKDFIIRSHAIYKVVHATRSVKSPRTFMASKSNPGQATTGRPPTTSVLRSALYYQNRIIVPEKKTKSPSGSPDRPTESTEPGLRYSLAARPSTLQRSLDGAQNSDSALESGIISQTIPVAASGNIDCGGSRYDAPRSPDKMETHGIDIVVTEADDGSNKDDESCLKRFFKCLQDNRMKGVPNAEEILASSNPQDFKVLKKTASTKNRQGFHSLEQQENKDEGQARARSSCTCKMLNIAQTLKTAKVGIAQLNDRTFFQNHQRRLHKIAIT</sequence>
<reference evidence="2" key="1">
    <citation type="submission" date="2022-11" db="EMBL/GenBank/DDBJ databases">
        <title>Centuries of genome instability and evolution in soft-shell clam transmissible cancer (bioRxiv).</title>
        <authorList>
            <person name="Hart S.F.M."/>
            <person name="Yonemitsu M.A."/>
            <person name="Giersch R.M."/>
            <person name="Beal B.F."/>
            <person name="Arriagada G."/>
            <person name="Davis B.W."/>
            <person name="Ostrander E.A."/>
            <person name="Goff S.P."/>
            <person name="Metzger M.J."/>
        </authorList>
    </citation>
    <scope>NUCLEOTIDE SEQUENCE</scope>
    <source>
        <strain evidence="2">MELC-2E11</strain>
        <tissue evidence="2">Siphon/mantle</tissue>
    </source>
</reference>
<evidence type="ECO:0000256" key="1">
    <source>
        <dbReference type="SAM" id="MobiDB-lite"/>
    </source>
</evidence>